<dbReference type="GO" id="GO:0008878">
    <property type="term" value="F:glucose-1-phosphate adenylyltransferase activity"/>
    <property type="evidence" value="ECO:0007669"/>
    <property type="project" value="UniProtKB-EC"/>
</dbReference>
<evidence type="ECO:0000256" key="7">
    <source>
        <dbReference type="ARBA" id="ARBA00023056"/>
    </source>
</evidence>
<proteinExistence type="inferred from homology"/>
<dbReference type="SUPFAM" id="SSF51161">
    <property type="entry name" value="Trimeric LpxA-like enzymes"/>
    <property type="match status" value="1"/>
</dbReference>
<dbReference type="PROSITE" id="PS00808">
    <property type="entry name" value="ADP_GLC_PYROPHOSPH_1"/>
    <property type="match status" value="1"/>
</dbReference>
<keyword evidence="3 9" id="KW-0808">Transferase</keyword>
<gene>
    <name evidence="9" type="primary">glgC</name>
    <name evidence="12" type="ORF">QCO44_04260</name>
</gene>
<evidence type="ECO:0000313" key="13">
    <source>
        <dbReference type="Proteomes" id="UP001559623"/>
    </source>
</evidence>
<keyword evidence="4 9" id="KW-0548">Nucleotidyltransferase</keyword>
<comment type="function">
    <text evidence="9">Involved in the biosynthesis of ADP-glucose, a building block required for the elongation reactions to produce glycogen. Catalyzes the reaction between ATP and alpha-D-glucose 1-phosphate (G1P) to produce pyrophosphate and ADP-Glc.</text>
</comment>
<comment type="catalytic activity">
    <reaction evidence="9">
        <text>alpha-D-glucose 1-phosphate + ATP + H(+) = ADP-alpha-D-glucose + diphosphate</text>
        <dbReference type="Rhea" id="RHEA:12120"/>
        <dbReference type="ChEBI" id="CHEBI:15378"/>
        <dbReference type="ChEBI" id="CHEBI:30616"/>
        <dbReference type="ChEBI" id="CHEBI:33019"/>
        <dbReference type="ChEBI" id="CHEBI:57498"/>
        <dbReference type="ChEBI" id="CHEBI:58601"/>
        <dbReference type="EC" id="2.7.7.27"/>
    </reaction>
</comment>
<dbReference type="InterPro" id="IPR005835">
    <property type="entry name" value="NTP_transferase_dom"/>
</dbReference>
<feature type="site" description="Could play a key role in the communication between the regulatory and the substrate sites" evidence="9">
    <location>
        <position position="99"/>
    </location>
</feature>
<dbReference type="CDD" id="cd04651">
    <property type="entry name" value="LbH_G1P_AT_C"/>
    <property type="match status" value="1"/>
</dbReference>
<feature type="binding site" evidence="9">
    <location>
        <position position="165"/>
    </location>
    <ligand>
        <name>alpha-D-glucose 1-phosphate</name>
        <dbReference type="ChEBI" id="CHEBI:58601"/>
    </ligand>
</feature>
<keyword evidence="6 9" id="KW-0067">ATP-binding</keyword>
<dbReference type="Gene3D" id="3.90.550.10">
    <property type="entry name" value="Spore Coat Polysaccharide Biosynthesis Protein SpsA, Chain A"/>
    <property type="match status" value="1"/>
</dbReference>
<dbReference type="HAMAP" id="MF_00624">
    <property type="entry name" value="GlgC"/>
    <property type="match status" value="1"/>
</dbReference>
<dbReference type="Pfam" id="PF24894">
    <property type="entry name" value="Hexapep_GlmU"/>
    <property type="match status" value="1"/>
</dbReference>
<evidence type="ECO:0000256" key="5">
    <source>
        <dbReference type="ARBA" id="ARBA00022741"/>
    </source>
</evidence>
<evidence type="ECO:0000256" key="1">
    <source>
        <dbReference type="ARBA" id="ARBA00010443"/>
    </source>
</evidence>
<feature type="binding site" evidence="9">
    <location>
        <begin position="180"/>
        <end position="181"/>
    </location>
    <ligand>
        <name>alpha-D-glucose 1-phosphate</name>
        <dbReference type="ChEBI" id="CHEBI:58601"/>
    </ligand>
</feature>
<evidence type="ECO:0000256" key="9">
    <source>
        <dbReference type="HAMAP-Rule" id="MF_00624"/>
    </source>
</evidence>
<organism evidence="12 13">
    <name type="scientific">Selenomonas sputigena</name>
    <dbReference type="NCBI Taxonomy" id="69823"/>
    <lineage>
        <taxon>Bacteria</taxon>
        <taxon>Bacillati</taxon>
        <taxon>Bacillota</taxon>
        <taxon>Negativicutes</taxon>
        <taxon>Selenomonadales</taxon>
        <taxon>Selenomonadaceae</taxon>
        <taxon>Selenomonas</taxon>
    </lineage>
</organism>
<comment type="subunit">
    <text evidence="9">Homotetramer.</text>
</comment>
<evidence type="ECO:0000256" key="2">
    <source>
        <dbReference type="ARBA" id="ARBA00022600"/>
    </source>
</evidence>
<dbReference type="RefSeq" id="WP_368846579.1">
    <property type="nucleotide sequence ID" value="NZ_CP194411.1"/>
</dbReference>
<feature type="binding site" evidence="9">
    <location>
        <position position="191"/>
    </location>
    <ligand>
        <name>alpha-D-glucose 1-phosphate</name>
        <dbReference type="ChEBI" id="CHEBI:58601"/>
    </ligand>
</feature>
<reference evidence="12 13" key="1">
    <citation type="submission" date="2023-04" db="EMBL/GenBank/DDBJ databases">
        <title>Genome Sequence of Selenomonas sputigena ATCC 33150.</title>
        <authorList>
            <person name="Miller D.P."/>
            <person name="Anvari S."/>
            <person name="Polson S.W."/>
            <person name="Macdonald M."/>
            <person name="Mcdowell J.V."/>
        </authorList>
    </citation>
    <scope>NUCLEOTIDE SEQUENCE [LARGE SCALE GENOMIC DNA]</scope>
    <source>
        <strain evidence="12 13">ATCC 33150</strain>
    </source>
</reference>
<dbReference type="Gene3D" id="2.160.10.10">
    <property type="entry name" value="Hexapeptide repeat proteins"/>
    <property type="match status" value="1"/>
</dbReference>
<keyword evidence="5 9" id="KW-0547">Nucleotide-binding</keyword>
<evidence type="ECO:0000256" key="8">
    <source>
        <dbReference type="ARBA" id="ARBA00023277"/>
    </source>
</evidence>
<keyword evidence="8 9" id="KW-0119">Carbohydrate metabolism</keyword>
<keyword evidence="7 9" id="KW-0320">Glycogen biosynthesis</keyword>
<dbReference type="PROSITE" id="PS00810">
    <property type="entry name" value="ADP_GLC_PYROPHOSPH_3"/>
    <property type="match status" value="1"/>
</dbReference>
<keyword evidence="2 9" id="KW-0321">Glycogen metabolism</keyword>
<feature type="binding site" evidence="9">
    <location>
        <position position="100"/>
    </location>
    <ligand>
        <name>alpha-D-glucose 1-phosphate</name>
        <dbReference type="ChEBI" id="CHEBI:58601"/>
    </ligand>
</feature>
<sequence length="384" mass="42284">MRKTEYLAMILAGGQGSRLGALTKKIAKPAVPFGGKYRIIDFPLSNCANSGIDKVGVLTQYRPLELHNYLGTGSAWDLDKKDGGVFILPPYAREKGADWYQGTADAIYQNLNFIDSMDPDYVLILSGDHIYTMDYSWMLEAHKGHKAEATIGVIEVPWDEASRFGIMNADKDGRIIEFEEKPSEPKSNLASMGIYIFNRKFLQQYLEEDAKDAMSSHDFGKNIIPQMLEDKARLFTYAFDGYWKDVGTIESLWQANMDLLQDEPPFALDGNWRIYSSNPSLPPHYVGREALVGRSMISEGSMVFGEVHNSVIFQGVRVGKGARITNSVIMPFAKIEEGAVVDHAILAQGSTVAAGAKVEGEEHAIAVIPEGETVTAEAGSKQAG</sequence>
<dbReference type="PROSITE" id="PS00809">
    <property type="entry name" value="ADP_GLC_PYROPHOSPH_2"/>
    <property type="match status" value="1"/>
</dbReference>
<dbReference type="NCBIfam" id="TIGR02091">
    <property type="entry name" value="glgC"/>
    <property type="match status" value="1"/>
</dbReference>
<dbReference type="PANTHER" id="PTHR43523:SF2">
    <property type="entry name" value="GLUCOSE-1-PHOSPHATE ADENYLYLTRANSFERASE"/>
    <property type="match status" value="1"/>
</dbReference>
<dbReference type="InterPro" id="IPR005836">
    <property type="entry name" value="ADP_Glu_pyroP_CS"/>
</dbReference>
<feature type="domain" description="Nucleotidyl transferase" evidence="10">
    <location>
        <begin position="8"/>
        <end position="261"/>
    </location>
</feature>
<feature type="domain" description="Glucose-1-phosphate adenylyltransferase/Bifunctional protein GlmU-like C-terminal hexapeptide" evidence="11">
    <location>
        <begin position="287"/>
        <end position="358"/>
    </location>
</feature>
<keyword evidence="13" id="KW-1185">Reference proteome</keyword>
<dbReference type="Pfam" id="PF00483">
    <property type="entry name" value="NTP_transferase"/>
    <property type="match status" value="1"/>
</dbReference>
<dbReference type="InterPro" id="IPR029044">
    <property type="entry name" value="Nucleotide-diphossugar_trans"/>
</dbReference>
<dbReference type="InterPro" id="IPR023049">
    <property type="entry name" value="GlgC_bac"/>
</dbReference>
<evidence type="ECO:0000256" key="6">
    <source>
        <dbReference type="ARBA" id="ARBA00022840"/>
    </source>
</evidence>
<dbReference type="PANTHER" id="PTHR43523">
    <property type="entry name" value="GLUCOSE-1-PHOSPHATE ADENYLYLTRANSFERASE-RELATED"/>
    <property type="match status" value="1"/>
</dbReference>
<comment type="pathway">
    <text evidence="9">Glycan biosynthesis; glycogen biosynthesis.</text>
</comment>
<feature type="site" description="Could play a key role in the communication between the regulatory and the substrate sites" evidence="9">
    <location>
        <position position="60"/>
    </location>
</feature>
<dbReference type="NCBIfam" id="NF003670">
    <property type="entry name" value="PRK05293.1"/>
    <property type="match status" value="1"/>
</dbReference>
<evidence type="ECO:0000259" key="10">
    <source>
        <dbReference type="Pfam" id="PF00483"/>
    </source>
</evidence>
<dbReference type="InterPro" id="IPR011004">
    <property type="entry name" value="Trimer_LpxA-like_sf"/>
</dbReference>
<dbReference type="EMBL" id="JARVLH010000002">
    <property type="protein sequence ID" value="MEX5284859.1"/>
    <property type="molecule type" value="Genomic_DNA"/>
</dbReference>
<comment type="caution">
    <text evidence="12">The sequence shown here is derived from an EMBL/GenBank/DDBJ whole genome shotgun (WGS) entry which is preliminary data.</text>
</comment>
<dbReference type="InterPro" id="IPR011831">
    <property type="entry name" value="ADP-Glc_PPase"/>
</dbReference>
<dbReference type="Proteomes" id="UP001559623">
    <property type="component" value="Unassembled WGS sequence"/>
</dbReference>
<dbReference type="CDD" id="cd02508">
    <property type="entry name" value="ADP_Glucose_PP"/>
    <property type="match status" value="1"/>
</dbReference>
<dbReference type="EC" id="2.7.7.27" evidence="9"/>
<evidence type="ECO:0000313" key="12">
    <source>
        <dbReference type="EMBL" id="MEX5284859.1"/>
    </source>
</evidence>
<dbReference type="InterPro" id="IPR056818">
    <property type="entry name" value="GlmU/GlgC-like_hexapep"/>
</dbReference>
<evidence type="ECO:0000259" key="11">
    <source>
        <dbReference type="Pfam" id="PF24894"/>
    </source>
</evidence>
<name>A0ABV3X3T8_9FIRM</name>
<dbReference type="SUPFAM" id="SSF53448">
    <property type="entry name" value="Nucleotide-diphospho-sugar transferases"/>
    <property type="match status" value="1"/>
</dbReference>
<evidence type="ECO:0000256" key="3">
    <source>
        <dbReference type="ARBA" id="ARBA00022679"/>
    </source>
</evidence>
<comment type="similarity">
    <text evidence="1 9">Belongs to the bacterial/plant glucose-1-phosphate adenylyltransferase family.</text>
</comment>
<evidence type="ECO:0000256" key="4">
    <source>
        <dbReference type="ARBA" id="ARBA00022695"/>
    </source>
</evidence>
<protein>
    <recommendedName>
        <fullName evidence="9">Glucose-1-phosphate adenylyltransferase</fullName>
        <ecNumber evidence="9">2.7.7.27</ecNumber>
    </recommendedName>
    <alternativeName>
        <fullName evidence="9">ADP-glucose pyrophosphorylase</fullName>
        <shortName evidence="9">ADPGlc PPase</shortName>
    </alternativeName>
    <alternativeName>
        <fullName evidence="9">ADP-glucose synthase</fullName>
    </alternativeName>
</protein>
<accession>A0ABV3X3T8</accession>